<dbReference type="PROSITE" id="PS50051">
    <property type="entry name" value="MCM_2"/>
    <property type="match status" value="1"/>
</dbReference>
<evidence type="ECO:0000259" key="4">
    <source>
        <dbReference type="PROSITE" id="PS50051"/>
    </source>
</evidence>
<dbReference type="Pfam" id="PF00493">
    <property type="entry name" value="MCM"/>
    <property type="match status" value="2"/>
</dbReference>
<reference evidence="5" key="1">
    <citation type="submission" date="2020-08" db="EMBL/GenBank/DDBJ databases">
        <title>Plant Genome Project.</title>
        <authorList>
            <person name="Zhang R.-G."/>
        </authorList>
    </citation>
    <scope>NUCLEOTIDE SEQUENCE</scope>
    <source>
        <strain evidence="5">WSP0</strain>
        <tissue evidence="5">Leaf</tissue>
    </source>
</reference>
<feature type="domain" description="MCM C-terminal AAA(+) ATPase" evidence="4">
    <location>
        <begin position="141"/>
        <end position="307"/>
    </location>
</feature>
<dbReference type="InterPro" id="IPR054125">
    <property type="entry name" value="MCM5_C"/>
</dbReference>
<dbReference type="GO" id="GO:0017116">
    <property type="term" value="F:single-stranded DNA helicase activity"/>
    <property type="evidence" value="ECO:0007669"/>
    <property type="project" value="TreeGrafter"/>
</dbReference>
<dbReference type="EC" id="3.6.4.12" evidence="1"/>
<evidence type="ECO:0000313" key="5">
    <source>
        <dbReference type="EMBL" id="KAG5565214.1"/>
    </source>
</evidence>
<dbReference type="EMBL" id="JACTNZ010000001">
    <property type="protein sequence ID" value="KAG5565214.1"/>
    <property type="molecule type" value="Genomic_DNA"/>
</dbReference>
<sequence length="531" mass="59432">MPYPFEPLCSLPNPMETGESILDAIFDEDSLEGIVVAEKQESCETIGVHAVEKQESCIKSRRYRSKKKKNRGKKASSGQKVTDINRFVLDTGRRLQEKKTYLVHTAVGCLGISAWVDLVKEKNSKNLPQIAMHIRIYAPRSIFGHDDVKKAVACLLFGGLRKFLKFVERTAPIAVYTSGKGSSTAGLTASFVVSLETFSVSLDANKSDLQIHIPLTQREFYLEGGAMVLADGGVVCIDEFDKMRPEDKQTISIAKAGITTVLNSRTSVLAAANPPSGCYDDLKTAQDNIDLQTTMLSRFDLIFIVKDIRLYSQDKLTVCAMLLMTNMSMKLSGFSTMLQWMQQGQESISILIWLYNSNLPFHEQQAETQIKRRMGIGSHLSERRLIDELGRMGMNESIEISLVYLSRSHSLIDTASSSRSLLDAAARIFPNAAAAQGPRRRQISSLNTLKTSLNQDTHFDSQETCFSNWTLFRKHLKSNVIQKRVNCAAIPPVRDFYFLHEGQKGFVPQSQFEQANQIFVEEDPEEDGTRS</sequence>
<dbReference type="InterPro" id="IPR018525">
    <property type="entry name" value="MCM_CS"/>
</dbReference>
<dbReference type="GO" id="GO:0043138">
    <property type="term" value="F:3'-5' DNA helicase activity"/>
    <property type="evidence" value="ECO:0007669"/>
    <property type="project" value="TreeGrafter"/>
</dbReference>
<dbReference type="Pfam" id="PF21933">
    <property type="entry name" value="MCM5_C"/>
    <property type="match status" value="1"/>
</dbReference>
<dbReference type="InterPro" id="IPR027417">
    <property type="entry name" value="P-loop_NTPase"/>
</dbReference>
<evidence type="ECO:0000256" key="3">
    <source>
        <dbReference type="ARBA" id="ARBA00022840"/>
    </source>
</evidence>
<organism evidence="5 6">
    <name type="scientific">Rhododendron griersonianum</name>
    <dbReference type="NCBI Taxonomy" id="479676"/>
    <lineage>
        <taxon>Eukaryota</taxon>
        <taxon>Viridiplantae</taxon>
        <taxon>Streptophyta</taxon>
        <taxon>Embryophyta</taxon>
        <taxon>Tracheophyta</taxon>
        <taxon>Spermatophyta</taxon>
        <taxon>Magnoliopsida</taxon>
        <taxon>eudicotyledons</taxon>
        <taxon>Gunneridae</taxon>
        <taxon>Pentapetalae</taxon>
        <taxon>asterids</taxon>
        <taxon>Ericales</taxon>
        <taxon>Ericaceae</taxon>
        <taxon>Ericoideae</taxon>
        <taxon>Rhodoreae</taxon>
        <taxon>Rhododendron</taxon>
    </lineage>
</organism>
<proteinExistence type="predicted"/>
<dbReference type="GO" id="GO:0006270">
    <property type="term" value="P:DNA replication initiation"/>
    <property type="evidence" value="ECO:0007669"/>
    <property type="project" value="TreeGrafter"/>
</dbReference>
<dbReference type="SUPFAM" id="SSF52540">
    <property type="entry name" value="P-loop containing nucleoside triphosphate hydrolases"/>
    <property type="match status" value="1"/>
</dbReference>
<comment type="caution">
    <text evidence="5">The sequence shown here is derived from an EMBL/GenBank/DDBJ whole genome shotgun (WGS) entry which is preliminary data.</text>
</comment>
<evidence type="ECO:0000313" key="6">
    <source>
        <dbReference type="Proteomes" id="UP000823749"/>
    </source>
</evidence>
<dbReference type="PROSITE" id="PS00847">
    <property type="entry name" value="MCM_1"/>
    <property type="match status" value="1"/>
</dbReference>
<dbReference type="PANTHER" id="PTHR11630">
    <property type="entry name" value="DNA REPLICATION LICENSING FACTOR MCM FAMILY MEMBER"/>
    <property type="match status" value="1"/>
</dbReference>
<dbReference type="GO" id="GO:0000727">
    <property type="term" value="P:double-strand break repair via break-induced replication"/>
    <property type="evidence" value="ECO:0007669"/>
    <property type="project" value="TreeGrafter"/>
</dbReference>
<accession>A0AAV6LLG7</accession>
<name>A0AAV6LLG7_9ERIC</name>
<evidence type="ECO:0000256" key="2">
    <source>
        <dbReference type="ARBA" id="ARBA00022741"/>
    </source>
</evidence>
<dbReference type="GO" id="GO:0000347">
    <property type="term" value="C:THO complex"/>
    <property type="evidence" value="ECO:0007669"/>
    <property type="project" value="UniProtKB-ARBA"/>
</dbReference>
<evidence type="ECO:0000256" key="1">
    <source>
        <dbReference type="ARBA" id="ARBA00012551"/>
    </source>
</evidence>
<dbReference type="PANTHER" id="PTHR11630:SF42">
    <property type="entry name" value="DNA REPLICATION LICENSING FACTOR MCM5"/>
    <property type="match status" value="1"/>
</dbReference>
<keyword evidence="6" id="KW-1185">Reference proteome</keyword>
<dbReference type="InterPro" id="IPR001208">
    <property type="entry name" value="MCM_dom"/>
</dbReference>
<dbReference type="InterPro" id="IPR031327">
    <property type="entry name" value="MCM"/>
</dbReference>
<dbReference type="GO" id="GO:0003697">
    <property type="term" value="F:single-stranded DNA binding"/>
    <property type="evidence" value="ECO:0007669"/>
    <property type="project" value="TreeGrafter"/>
</dbReference>
<dbReference type="Gene3D" id="3.40.50.300">
    <property type="entry name" value="P-loop containing nucleotide triphosphate hydrolases"/>
    <property type="match status" value="1"/>
</dbReference>
<dbReference type="SMART" id="SM00350">
    <property type="entry name" value="MCM"/>
    <property type="match status" value="1"/>
</dbReference>
<dbReference type="AlphaFoldDB" id="A0AAV6LLG7"/>
<dbReference type="Proteomes" id="UP000823749">
    <property type="component" value="Chromosome 1"/>
</dbReference>
<dbReference type="GO" id="GO:0042555">
    <property type="term" value="C:MCM complex"/>
    <property type="evidence" value="ECO:0007669"/>
    <property type="project" value="TreeGrafter"/>
</dbReference>
<keyword evidence="3" id="KW-0067">ATP-binding</keyword>
<keyword evidence="2" id="KW-0547">Nucleotide-binding</keyword>
<dbReference type="GO" id="GO:0005524">
    <property type="term" value="F:ATP binding"/>
    <property type="evidence" value="ECO:0007669"/>
    <property type="project" value="UniProtKB-KW"/>
</dbReference>
<protein>
    <recommendedName>
        <fullName evidence="1">DNA helicase</fullName>
        <ecNumber evidence="1">3.6.4.12</ecNumber>
    </recommendedName>
</protein>
<gene>
    <name evidence="5" type="ORF">RHGRI_001195</name>
</gene>